<comment type="caution">
    <text evidence="7">The sequence shown here is derived from an EMBL/GenBank/DDBJ whole genome shotgun (WGS) entry which is preliminary data.</text>
</comment>
<sequence length="389" mass="44142">MGVDMTGYSIFVRPDLLQVFWTGMQAGEFITDAVLPIETSRRTGLRVLLDAGGVRPRRGRNLQGRCLSFTQREEIAVLRAQGQSLRQIAAAIGVSASTVSRELRRNTRPGTGYRATSAQVLAYQRASRPKPAKLHTNLALRARVEADLKKKYSPEQISGRLRRQFPDQWEMRVSPETIYQSLYVQSRGALKRDLTACLRTGRAVRRPSRKAGQRKNRVPDMINISERPKHVEDRAVPGNWEGDLIIGKGNRSAIGTLVERSTNYTMLIHLPDGYKAEQMRDALTAKIKTLPEALRHSLTWDQGTEMRDWKTVKVDAGIEIFFCDPHSPWQRGINENTNGLLRQYLPKGTDLSVYSETDLDWIAAELNDRPRKRLGFQKPIELIEDLLLQ</sequence>
<comment type="function">
    <text evidence="1">Required for the transposition of the insertion element.</text>
</comment>
<dbReference type="GO" id="GO:0003677">
    <property type="term" value="F:DNA binding"/>
    <property type="evidence" value="ECO:0007669"/>
    <property type="project" value="UniProtKB-KW"/>
</dbReference>
<dbReference type="Gene3D" id="1.10.10.60">
    <property type="entry name" value="Homeodomain-like"/>
    <property type="match status" value="1"/>
</dbReference>
<evidence type="ECO:0000313" key="8">
    <source>
        <dbReference type="Proteomes" id="UP000546252"/>
    </source>
</evidence>
<keyword evidence="4" id="KW-0238">DNA-binding</keyword>
<evidence type="ECO:0000256" key="3">
    <source>
        <dbReference type="ARBA" id="ARBA00022578"/>
    </source>
</evidence>
<dbReference type="InterPro" id="IPR036397">
    <property type="entry name" value="RNaseH_sf"/>
</dbReference>
<evidence type="ECO:0000313" key="7">
    <source>
        <dbReference type="EMBL" id="MBA8922310.1"/>
    </source>
</evidence>
<dbReference type="PROSITE" id="PS50994">
    <property type="entry name" value="INTEGRASE"/>
    <property type="match status" value="1"/>
</dbReference>
<dbReference type="PANTHER" id="PTHR10948:SF23">
    <property type="entry name" value="TRANSPOSASE INSI FOR INSERTION SEQUENCE ELEMENT IS30A-RELATED"/>
    <property type="match status" value="1"/>
</dbReference>
<dbReference type="NCBIfam" id="NF033563">
    <property type="entry name" value="transpos_IS30"/>
    <property type="match status" value="1"/>
</dbReference>
<name>A0A839FKU2_9MICC</name>
<protein>
    <submittedName>
        <fullName evidence="7">IS30 family transposase</fullName>
    </submittedName>
</protein>
<evidence type="ECO:0000256" key="1">
    <source>
        <dbReference type="ARBA" id="ARBA00002190"/>
    </source>
</evidence>
<evidence type="ECO:0000256" key="5">
    <source>
        <dbReference type="ARBA" id="ARBA00023172"/>
    </source>
</evidence>
<dbReference type="InterPro" id="IPR012337">
    <property type="entry name" value="RNaseH-like_sf"/>
</dbReference>
<organism evidence="7 8">
    <name type="scientific">Nesterenkonia jeotgali</name>
    <dbReference type="NCBI Taxonomy" id="317018"/>
    <lineage>
        <taxon>Bacteria</taxon>
        <taxon>Bacillati</taxon>
        <taxon>Actinomycetota</taxon>
        <taxon>Actinomycetes</taxon>
        <taxon>Micrococcales</taxon>
        <taxon>Micrococcaceae</taxon>
        <taxon>Nesterenkonia</taxon>
    </lineage>
</organism>
<dbReference type="InterPro" id="IPR001584">
    <property type="entry name" value="Integrase_cat-core"/>
</dbReference>
<keyword evidence="3" id="KW-0815">Transposition</keyword>
<dbReference type="GO" id="GO:0006313">
    <property type="term" value="P:DNA transposition"/>
    <property type="evidence" value="ECO:0007669"/>
    <property type="project" value="InterPro"/>
</dbReference>
<accession>A0A839FKU2</accession>
<dbReference type="Gene3D" id="3.30.420.10">
    <property type="entry name" value="Ribonuclease H-like superfamily/Ribonuclease H"/>
    <property type="match status" value="1"/>
</dbReference>
<dbReference type="AlphaFoldDB" id="A0A839FKU2"/>
<dbReference type="GO" id="GO:0005829">
    <property type="term" value="C:cytosol"/>
    <property type="evidence" value="ECO:0007669"/>
    <property type="project" value="TreeGrafter"/>
</dbReference>
<comment type="similarity">
    <text evidence="2">Belongs to the transposase IS30 family.</text>
</comment>
<dbReference type="InterPro" id="IPR001598">
    <property type="entry name" value="Transposase_IS30_CS"/>
</dbReference>
<dbReference type="PROSITE" id="PS01043">
    <property type="entry name" value="TRANSPOSASE_IS30"/>
    <property type="match status" value="1"/>
</dbReference>
<evidence type="ECO:0000256" key="2">
    <source>
        <dbReference type="ARBA" id="ARBA00006363"/>
    </source>
</evidence>
<evidence type="ECO:0000256" key="4">
    <source>
        <dbReference type="ARBA" id="ARBA00023125"/>
    </source>
</evidence>
<reference evidence="7 8" key="1">
    <citation type="submission" date="2020-08" db="EMBL/GenBank/DDBJ databases">
        <title>Sequencing the genomes of 1000 actinobacteria strains.</title>
        <authorList>
            <person name="Klenk H.-P."/>
        </authorList>
    </citation>
    <scope>NUCLEOTIDE SEQUENCE [LARGE SCALE GENOMIC DNA]</scope>
    <source>
        <strain evidence="7 8">DSM 19081</strain>
    </source>
</reference>
<dbReference type="Pfam" id="PF00665">
    <property type="entry name" value="rve"/>
    <property type="match status" value="1"/>
</dbReference>
<gene>
    <name evidence="7" type="ORF">HNR24_002243</name>
</gene>
<feature type="domain" description="Integrase catalytic" evidence="6">
    <location>
        <begin position="224"/>
        <end position="387"/>
    </location>
</feature>
<dbReference type="SUPFAM" id="SSF46689">
    <property type="entry name" value="Homeodomain-like"/>
    <property type="match status" value="1"/>
</dbReference>
<keyword evidence="5" id="KW-0233">DNA recombination</keyword>
<dbReference type="PANTHER" id="PTHR10948">
    <property type="entry name" value="TRANSPOSASE"/>
    <property type="match status" value="1"/>
</dbReference>
<dbReference type="InterPro" id="IPR009057">
    <property type="entry name" value="Homeodomain-like_sf"/>
</dbReference>
<dbReference type="EMBL" id="JACJIH010000001">
    <property type="protein sequence ID" value="MBA8922310.1"/>
    <property type="molecule type" value="Genomic_DNA"/>
</dbReference>
<dbReference type="InterPro" id="IPR025246">
    <property type="entry name" value="IS30-like_HTH"/>
</dbReference>
<evidence type="ECO:0000259" key="6">
    <source>
        <dbReference type="PROSITE" id="PS50994"/>
    </source>
</evidence>
<dbReference type="Proteomes" id="UP000546252">
    <property type="component" value="Unassembled WGS sequence"/>
</dbReference>
<dbReference type="InterPro" id="IPR053392">
    <property type="entry name" value="Transposase_IS30-like"/>
</dbReference>
<dbReference type="SUPFAM" id="SSF53098">
    <property type="entry name" value="Ribonuclease H-like"/>
    <property type="match status" value="1"/>
</dbReference>
<dbReference type="Pfam" id="PF13936">
    <property type="entry name" value="HTH_38"/>
    <property type="match status" value="1"/>
</dbReference>
<dbReference type="GO" id="GO:0004803">
    <property type="term" value="F:transposase activity"/>
    <property type="evidence" value="ECO:0007669"/>
    <property type="project" value="InterPro"/>
</dbReference>
<dbReference type="RefSeq" id="WP_259392446.1">
    <property type="nucleotide sequence ID" value="NZ_BAAAKT010000004.1"/>
</dbReference>
<proteinExistence type="inferred from homology"/>
<dbReference type="GO" id="GO:0015074">
    <property type="term" value="P:DNA integration"/>
    <property type="evidence" value="ECO:0007669"/>
    <property type="project" value="InterPro"/>
</dbReference>
<dbReference type="InterPro" id="IPR051917">
    <property type="entry name" value="Transposase-Integrase"/>
</dbReference>